<reference evidence="2 3" key="1">
    <citation type="journal article" date="2019" name="Nat. Med.">
        <title>A library of human gut bacterial isolates paired with longitudinal multiomics data enables mechanistic microbiome research.</title>
        <authorList>
            <person name="Poyet M."/>
            <person name="Groussin M."/>
            <person name="Gibbons S.M."/>
            <person name="Avila-Pacheco J."/>
            <person name="Jiang X."/>
            <person name="Kearney S.M."/>
            <person name="Perrotta A.R."/>
            <person name="Berdy B."/>
            <person name="Zhao S."/>
            <person name="Lieberman T.D."/>
            <person name="Swanson P.K."/>
            <person name="Smith M."/>
            <person name="Roesemann S."/>
            <person name="Alexander J.E."/>
            <person name="Rich S.A."/>
            <person name="Livny J."/>
            <person name="Vlamakis H."/>
            <person name="Clish C."/>
            <person name="Bullock K."/>
            <person name="Deik A."/>
            <person name="Scott J."/>
            <person name="Pierce K.A."/>
            <person name="Xavier R.J."/>
            <person name="Alm E.J."/>
        </authorList>
    </citation>
    <scope>NUCLEOTIDE SEQUENCE [LARGE SCALE GENOMIC DNA]</scope>
    <source>
        <strain evidence="2 3">BIOML-A284</strain>
    </source>
</reference>
<feature type="domain" description="4Fe-4S Wbl-type" evidence="1">
    <location>
        <begin position="6"/>
        <end position="79"/>
    </location>
</feature>
<name>A0A7J5SD40_BIFLN</name>
<evidence type="ECO:0000259" key="1">
    <source>
        <dbReference type="PROSITE" id="PS51674"/>
    </source>
</evidence>
<gene>
    <name evidence="2" type="ORF">GBK06_10855</name>
</gene>
<dbReference type="EMBL" id="WDZP01000051">
    <property type="protein sequence ID" value="KAB6915615.1"/>
    <property type="molecule type" value="Genomic_DNA"/>
</dbReference>
<dbReference type="InterPro" id="IPR034768">
    <property type="entry name" value="4FE4S_WBL"/>
</dbReference>
<dbReference type="Proteomes" id="UP000491334">
    <property type="component" value="Unassembled WGS sequence"/>
</dbReference>
<organism evidence="2 3">
    <name type="scientific">Bifidobacterium longum</name>
    <dbReference type="NCBI Taxonomy" id="216816"/>
    <lineage>
        <taxon>Bacteria</taxon>
        <taxon>Bacillati</taxon>
        <taxon>Actinomycetota</taxon>
        <taxon>Actinomycetes</taxon>
        <taxon>Bifidobacteriales</taxon>
        <taxon>Bifidobacteriaceae</taxon>
        <taxon>Bifidobacterium</taxon>
    </lineage>
</organism>
<sequence length="160" mass="18186">MTAQAPCAKIARRDPDLADRMWATITVGDREVVDAEKRALGRRVCATCPLRTTCIADSLVGGWKDRNLIGGLDYRRRTVLSKLVCRDLGITARQLHDVPAQRVSDWLERHPVWADRIRLADSSDWRQRKRLQRRKRERLSVAPSFTDATSVPPAIQGVLF</sequence>
<proteinExistence type="predicted"/>
<comment type="caution">
    <text evidence="2">The sequence shown here is derived from an EMBL/GenBank/DDBJ whole genome shotgun (WGS) entry which is preliminary data.</text>
</comment>
<dbReference type="PROSITE" id="PS51674">
    <property type="entry name" value="4FE4S_WBL"/>
    <property type="match status" value="1"/>
</dbReference>
<evidence type="ECO:0000313" key="2">
    <source>
        <dbReference type="EMBL" id="KAB6915615.1"/>
    </source>
</evidence>
<evidence type="ECO:0000313" key="3">
    <source>
        <dbReference type="Proteomes" id="UP000491334"/>
    </source>
</evidence>
<dbReference type="AlphaFoldDB" id="A0A7J5SD40"/>
<protein>
    <recommendedName>
        <fullName evidence="1">4Fe-4S Wbl-type domain-containing protein</fullName>
    </recommendedName>
</protein>
<accession>A0A7J5SD40</accession>